<feature type="domain" description="RPAP1 C-terminal" evidence="6">
    <location>
        <begin position="402"/>
        <end position="476"/>
    </location>
</feature>
<evidence type="ECO:0000313" key="10">
    <source>
        <dbReference type="Proteomes" id="UP001190926"/>
    </source>
</evidence>
<dbReference type="InterPro" id="IPR013929">
    <property type="entry name" value="RPAP1_C"/>
</dbReference>
<dbReference type="InterPro" id="IPR016024">
    <property type="entry name" value="ARM-type_fold"/>
</dbReference>
<keyword evidence="10" id="KW-1185">Reference proteome</keyword>
<evidence type="ECO:0008006" key="11">
    <source>
        <dbReference type="Google" id="ProtNLM"/>
    </source>
</evidence>
<evidence type="ECO:0000256" key="5">
    <source>
        <dbReference type="SAM" id="MobiDB-lite"/>
    </source>
</evidence>
<feature type="compositionally biased region" description="Basic residues" evidence="5">
    <location>
        <begin position="320"/>
        <end position="330"/>
    </location>
</feature>
<evidence type="ECO:0000256" key="2">
    <source>
        <dbReference type="ARBA" id="ARBA00009953"/>
    </source>
</evidence>
<feature type="compositionally biased region" description="Basic and acidic residues" evidence="5">
    <location>
        <begin position="369"/>
        <end position="378"/>
    </location>
</feature>
<feature type="compositionally biased region" description="Polar residues" evidence="5">
    <location>
        <begin position="1"/>
        <end position="11"/>
    </location>
</feature>
<comment type="caution">
    <text evidence="9">The sequence shown here is derived from an EMBL/GenBank/DDBJ whole genome shotgun (WGS) entry which is preliminary data.</text>
</comment>
<dbReference type="Proteomes" id="UP001190926">
    <property type="component" value="Unassembled WGS sequence"/>
</dbReference>
<reference evidence="9 10" key="1">
    <citation type="journal article" date="2021" name="Nat. Commun.">
        <title>Incipient diploidization of the medicinal plant Perilla within 10,000 years.</title>
        <authorList>
            <person name="Zhang Y."/>
            <person name="Shen Q."/>
            <person name="Leng L."/>
            <person name="Zhang D."/>
            <person name="Chen S."/>
            <person name="Shi Y."/>
            <person name="Ning Z."/>
            <person name="Chen S."/>
        </authorList>
    </citation>
    <scope>NUCLEOTIDE SEQUENCE [LARGE SCALE GENOMIC DNA]</scope>
    <source>
        <strain evidence="10">cv. PC099</strain>
    </source>
</reference>
<dbReference type="EMBL" id="SDAM02000350">
    <property type="protein sequence ID" value="KAH6824342.1"/>
    <property type="molecule type" value="Genomic_DNA"/>
</dbReference>
<dbReference type="PANTHER" id="PTHR47605">
    <property type="entry name" value="TRANSCRIPTIONAL ELONGATION REGULATOR MINIYO"/>
    <property type="match status" value="1"/>
</dbReference>
<feature type="region of interest" description="Disordered" evidence="5">
    <location>
        <begin position="320"/>
        <end position="387"/>
    </location>
</feature>
<dbReference type="Pfam" id="PF08620">
    <property type="entry name" value="RPAP1_C"/>
    <property type="match status" value="1"/>
</dbReference>
<evidence type="ECO:0000313" key="9">
    <source>
        <dbReference type="EMBL" id="KAH6824342.1"/>
    </source>
</evidence>
<comment type="similarity">
    <text evidence="2">Belongs to the RPAP1 family.</text>
</comment>
<gene>
    <name evidence="9" type="ORF">C2S53_005742</name>
</gene>
<feature type="domain" description="RPAP1 N-terminal" evidence="7">
    <location>
        <begin position="282"/>
        <end position="325"/>
    </location>
</feature>
<evidence type="ECO:0000259" key="8">
    <source>
        <dbReference type="Pfam" id="PF25766"/>
    </source>
</evidence>
<comment type="subcellular location">
    <subcellularLocation>
        <location evidence="1">Nucleus</location>
    </subcellularLocation>
</comment>
<organism evidence="9 10">
    <name type="scientific">Perilla frutescens var. hirtella</name>
    <name type="common">Perilla citriodora</name>
    <name type="synonym">Perilla setoyensis</name>
    <dbReference type="NCBI Taxonomy" id="608512"/>
    <lineage>
        <taxon>Eukaryota</taxon>
        <taxon>Viridiplantae</taxon>
        <taxon>Streptophyta</taxon>
        <taxon>Embryophyta</taxon>
        <taxon>Tracheophyta</taxon>
        <taxon>Spermatophyta</taxon>
        <taxon>Magnoliopsida</taxon>
        <taxon>eudicotyledons</taxon>
        <taxon>Gunneridae</taxon>
        <taxon>Pentapetalae</taxon>
        <taxon>asterids</taxon>
        <taxon>lamiids</taxon>
        <taxon>Lamiales</taxon>
        <taxon>Lamiaceae</taxon>
        <taxon>Nepetoideae</taxon>
        <taxon>Elsholtzieae</taxon>
        <taxon>Perilla</taxon>
    </lineage>
</organism>
<dbReference type="InterPro" id="IPR057989">
    <property type="entry name" value="TPR_RPAP1/MINIYO-like"/>
</dbReference>
<feature type="region of interest" description="Disordered" evidence="5">
    <location>
        <begin position="1"/>
        <end position="22"/>
    </location>
</feature>
<name>A0AAD4IZ99_PERFH</name>
<sequence length="1596" mass="177711">MSKDTSGGSTDPKSKIFGANPLQMGEDDVSRLIGGIVEKGFSELPQTRPLAPPSAPLPTVMPFPVARHRSHGPHWAPKVRNLNLHSDYHDEDDLPGEVEEFEGTELAADLANPVQRKEKKSLDFSRWREIAKKDGSNSAFCEREKGSYLNGTEVGQKEKKMAFNGLSRQISDCDDAKLQVGTMDNNVSTIKVNEETKDTPQKASTKEFHNFRLDKNENSVQTKQCPQDDIAESEGSIVVEEVSTWRNGLSKEVDLKRQKSDTASGFPAHTFVGGEENSIQSEIDAENRALLANMSVDEIAEAQTEIMSKLNPELINMLKKRSQAKGKRQKSSLTDVRGSASDGMRHEEVLSKSSENTISCEPMEIVPEDTQKNKDDKTSPNVSPDKGSIWDAWSKRVERARDVRFSLDGNITGFGLESDIGLYNSNNVSQRDFLRTEGDPGAAGYTIKEAIALARSVVPGQRTLALSVIAAILNRAICNIFQNRDDSVSNFDGAVESADWVAIWAYALGPEPELALSLRISLDDNHNNVVLTCAKTILSALSCDMNNILFGISEKTPTYSRDVCTAPVFRSKPDINVGFLCGGFWKYNTKPSNILHFDEELVDDKAEGEHTIQDDVVVAGQDFAAGLVRMGVLERICYLLETDPDAPLEECLISILVSIARHSPICASAVLDCGRLVQTVAGRFASNEQMEINFCKIKSVTLFKVLTQHDKKNCLTFINNGILRQMTWHLYRYPFSLNQWVKSGRESCILSSSLMVEQLRLWKVSVLYGYSISDFSDLFTSLCAWLSVPTFEKLIGNDVMNEYCAIAREAYLLLDVLADRLPNFYSHTDERMEDASQDTEIWSWRQFGPIIDLALDWIQVKNIPYVSRLFNSQSNDGESFSLQDSEVNSLLWVVSSVLSMLASVLKSVIPEDIMSLPNGQLPWLPNFVPKIGLEIVKNGYFRFAGLSGAINNTHSSESGSLVEYLCHRRLKERHELAISSQCCLQGLFQVVNYVDKLVRHANLDIHTAQSKNHSFSRDDKILANGILKSCTCEIQYLLSTLMKAITSDWQFLQSVEMFGRGGPAPGVGVGWGASGGGYWSLCSLLGEQDARLLVYLLENSVIPFTMDSLEAEETGYTMQKLNCALTACLVVGPGNSPVLDNLLTIVFQAPVLKHLNFGIHQFLCLRKGYSPFKWNYDDDEYVTFANVLACHFRTRWLDAKKKRKAASEISRLSCKSMKKDVRSLETIHEDMDAANEAGEKSSSLISEWANQRLPLPAHWFLSAISTVQFDKNARPPVASYKETSTEVPSNILEVAKSGLFFLLGVEALPTFLSSEFCSPVKCVPVVWKLHAMSVTLLSGMGVLEDEKSRDVYETLQNVYGEVLDEKRCSDVHGNTGVESLKFKTDIHENYSTFIETLVEQFAAESYGDVIFGRQVAMYLHRSIEASVRLATWNTLSNARVLELLPPLHKCFAKADGYLEPVEDNESILEAYGKSWASGALDKAANRSSVAFSLVLHHLSSFIFKNVSADAVSLRNKLAKSLLRDYSRKQQHEGMMVRLICYKKPDIDSRSASASSLPMSEIEKRLLLLREICDGCAAQLQKLEACIRKESSKRGDH</sequence>
<accession>A0AAD4IZ99</accession>
<evidence type="ECO:0000256" key="4">
    <source>
        <dbReference type="ARBA" id="ARBA00023242"/>
    </source>
</evidence>
<dbReference type="PANTHER" id="PTHR47605:SF2">
    <property type="entry name" value="TRANSCRIPTIONAL ELONGATION REGULATOR MINIYO"/>
    <property type="match status" value="1"/>
</dbReference>
<dbReference type="Pfam" id="PF25766">
    <property type="entry name" value="TPR_RPAP1"/>
    <property type="match status" value="1"/>
</dbReference>
<dbReference type="InterPro" id="IPR055326">
    <property type="entry name" value="MINIYO"/>
</dbReference>
<evidence type="ECO:0000259" key="6">
    <source>
        <dbReference type="Pfam" id="PF08620"/>
    </source>
</evidence>
<evidence type="ECO:0000256" key="1">
    <source>
        <dbReference type="ARBA" id="ARBA00004123"/>
    </source>
</evidence>
<evidence type="ECO:0000259" key="7">
    <source>
        <dbReference type="Pfam" id="PF08621"/>
    </source>
</evidence>
<dbReference type="InterPro" id="IPR013930">
    <property type="entry name" value="RPAP1_N"/>
</dbReference>
<dbReference type="SUPFAM" id="SSF48371">
    <property type="entry name" value="ARM repeat"/>
    <property type="match status" value="1"/>
</dbReference>
<feature type="domain" description="RPAP1/MINIYO-like TPR repeats" evidence="8">
    <location>
        <begin position="1376"/>
        <end position="1505"/>
    </location>
</feature>
<keyword evidence="4" id="KW-0539">Nucleus</keyword>
<protein>
    <recommendedName>
        <fullName evidence="11">Transcriptional elongation regulator MINIYO</fullName>
    </recommendedName>
</protein>
<keyword evidence="3" id="KW-0804">Transcription</keyword>
<dbReference type="Pfam" id="PF08621">
    <property type="entry name" value="RPAP1_N"/>
    <property type="match status" value="1"/>
</dbReference>
<proteinExistence type="inferred from homology"/>
<evidence type="ECO:0000256" key="3">
    <source>
        <dbReference type="ARBA" id="ARBA00023163"/>
    </source>
</evidence>